<evidence type="ECO:0000256" key="1">
    <source>
        <dbReference type="SAM" id="Phobius"/>
    </source>
</evidence>
<proteinExistence type="predicted"/>
<evidence type="ECO:0000313" key="2">
    <source>
        <dbReference type="EMBL" id="OJG18521.1"/>
    </source>
</evidence>
<comment type="caution">
    <text evidence="2">The sequence shown here is derived from an EMBL/GenBank/DDBJ whole genome shotgun (WGS) entry which is preliminary data.</text>
</comment>
<keyword evidence="3" id="KW-1185">Reference proteome</keyword>
<reference evidence="2 3" key="1">
    <citation type="submission" date="2014-12" db="EMBL/GenBank/DDBJ databases">
        <title>Draft genome sequences of 29 type strains of Enterococci.</title>
        <authorList>
            <person name="Zhong Z."/>
            <person name="Sun Z."/>
            <person name="Liu W."/>
            <person name="Zhang W."/>
            <person name="Zhang H."/>
        </authorList>
    </citation>
    <scope>NUCLEOTIDE SEQUENCE [LARGE SCALE GENOMIC DNA]</scope>
    <source>
        <strain evidence="2 3">DSM 17029</strain>
    </source>
</reference>
<dbReference type="AlphaFoldDB" id="A0A1L8RFG2"/>
<dbReference type="STRING" id="214095.RU97_GL001918"/>
<evidence type="ECO:0000313" key="3">
    <source>
        <dbReference type="Proteomes" id="UP000181884"/>
    </source>
</evidence>
<feature type="transmembrane region" description="Helical" evidence="1">
    <location>
        <begin position="26"/>
        <end position="50"/>
    </location>
</feature>
<keyword evidence="1" id="KW-0472">Membrane</keyword>
<dbReference type="RefSeq" id="WP_143139600.1">
    <property type="nucleotide sequence ID" value="NZ_JXKH01000004.1"/>
</dbReference>
<keyword evidence="1" id="KW-1133">Transmembrane helix</keyword>
<gene>
    <name evidence="2" type="ORF">RU97_GL001918</name>
</gene>
<dbReference type="EMBL" id="JXKH01000004">
    <property type="protein sequence ID" value="OJG18521.1"/>
    <property type="molecule type" value="Genomic_DNA"/>
</dbReference>
<organism evidence="2 3">
    <name type="scientific">Enterococcus canis</name>
    <dbReference type="NCBI Taxonomy" id="214095"/>
    <lineage>
        <taxon>Bacteria</taxon>
        <taxon>Bacillati</taxon>
        <taxon>Bacillota</taxon>
        <taxon>Bacilli</taxon>
        <taxon>Lactobacillales</taxon>
        <taxon>Enterococcaceae</taxon>
        <taxon>Enterococcus</taxon>
    </lineage>
</organism>
<keyword evidence="1" id="KW-0812">Transmembrane</keyword>
<accession>A0A1L8RFG2</accession>
<protein>
    <submittedName>
        <fullName evidence="2">Uncharacterized protein</fullName>
    </submittedName>
</protein>
<sequence length="51" mass="6062">MNQYDLWKWAAGKRTAKATTYSWKNWLYVLGMLGAFVGIMLLYYLIAILWQ</sequence>
<dbReference type="Proteomes" id="UP000181884">
    <property type="component" value="Unassembled WGS sequence"/>
</dbReference>
<name>A0A1L8RFG2_9ENTE</name>